<gene>
    <name evidence="7 9" type="primary">rnpA</name>
    <name evidence="9" type="ORF">IGS67_07735</name>
</gene>
<evidence type="ECO:0000256" key="3">
    <source>
        <dbReference type="ARBA" id="ARBA00022722"/>
    </source>
</evidence>
<evidence type="ECO:0000256" key="1">
    <source>
        <dbReference type="ARBA" id="ARBA00002663"/>
    </source>
</evidence>
<dbReference type="GO" id="GO:0004526">
    <property type="term" value="F:ribonuclease P activity"/>
    <property type="evidence" value="ECO:0007669"/>
    <property type="project" value="UniProtKB-EC"/>
</dbReference>
<comment type="caution">
    <text evidence="9">The sequence shown here is derived from an EMBL/GenBank/DDBJ whole genome shotgun (WGS) entry which is preliminary data.</text>
</comment>
<dbReference type="PROSITE" id="PS00648">
    <property type="entry name" value="RIBONUCLEASE_P"/>
    <property type="match status" value="1"/>
</dbReference>
<keyword evidence="5 7" id="KW-0378">Hydrolase</keyword>
<dbReference type="InterPro" id="IPR020539">
    <property type="entry name" value="RNase_P_CS"/>
</dbReference>
<evidence type="ECO:0000313" key="9">
    <source>
        <dbReference type="EMBL" id="MBD9699380.1"/>
    </source>
</evidence>
<keyword evidence="6 7" id="KW-0694">RNA-binding</keyword>
<comment type="subunit">
    <text evidence="7">Consists of a catalytic RNA component (M1 or rnpB) and a protein subunit.</text>
</comment>
<evidence type="ECO:0000256" key="5">
    <source>
        <dbReference type="ARBA" id="ARBA00022801"/>
    </source>
</evidence>
<evidence type="ECO:0000256" key="2">
    <source>
        <dbReference type="ARBA" id="ARBA00022694"/>
    </source>
</evidence>
<keyword evidence="2 7" id="KW-0819">tRNA processing</keyword>
<keyword evidence="3 7" id="KW-0540">Nuclease</keyword>
<organism evidence="9 10">
    <name type="scientific">Flavimobilis rhizosphaerae</name>
    <dbReference type="NCBI Taxonomy" id="2775421"/>
    <lineage>
        <taxon>Bacteria</taxon>
        <taxon>Bacillati</taxon>
        <taxon>Actinomycetota</taxon>
        <taxon>Actinomycetes</taxon>
        <taxon>Micrococcales</taxon>
        <taxon>Jonesiaceae</taxon>
        <taxon>Flavimobilis</taxon>
    </lineage>
</organism>
<comment type="catalytic activity">
    <reaction evidence="7">
        <text>Endonucleolytic cleavage of RNA, removing 5'-extranucleotides from tRNA precursor.</text>
        <dbReference type="EC" id="3.1.26.5"/>
    </reaction>
</comment>
<proteinExistence type="inferred from homology"/>
<dbReference type="SUPFAM" id="SSF54211">
    <property type="entry name" value="Ribosomal protein S5 domain 2-like"/>
    <property type="match status" value="1"/>
</dbReference>
<protein>
    <recommendedName>
        <fullName evidence="7 8">Ribonuclease P protein component</fullName>
        <shortName evidence="7">RNase P protein</shortName>
        <shortName evidence="7">RNaseP protein</shortName>
        <ecNumber evidence="7 8">3.1.26.5</ecNumber>
    </recommendedName>
    <alternativeName>
        <fullName evidence="7">Protein C5</fullName>
    </alternativeName>
</protein>
<comment type="function">
    <text evidence="1 7">RNaseP catalyzes the removal of the 5'-leader sequence from pre-tRNA to produce the mature 5'-terminus. It can also cleave other RNA substrates such as 4.5S RNA. The protein component plays an auxiliary but essential role in vivo by binding to the 5'-leader sequence and broadening the substrate specificity of the ribozyme.</text>
</comment>
<dbReference type="InterPro" id="IPR020568">
    <property type="entry name" value="Ribosomal_Su5_D2-typ_SF"/>
</dbReference>
<dbReference type="HAMAP" id="MF_00227">
    <property type="entry name" value="RNase_P"/>
    <property type="match status" value="1"/>
</dbReference>
<dbReference type="Proteomes" id="UP000642107">
    <property type="component" value="Unassembled WGS sequence"/>
</dbReference>
<dbReference type="NCBIfam" id="TIGR00188">
    <property type="entry name" value="rnpA"/>
    <property type="match status" value="1"/>
</dbReference>
<keyword evidence="4 7" id="KW-0255">Endonuclease</keyword>
<dbReference type="InterPro" id="IPR000100">
    <property type="entry name" value="RNase_P"/>
</dbReference>
<evidence type="ECO:0000256" key="7">
    <source>
        <dbReference type="HAMAP-Rule" id="MF_00227"/>
    </source>
</evidence>
<evidence type="ECO:0000256" key="6">
    <source>
        <dbReference type="ARBA" id="ARBA00022884"/>
    </source>
</evidence>
<evidence type="ECO:0000256" key="4">
    <source>
        <dbReference type="ARBA" id="ARBA00022759"/>
    </source>
</evidence>
<comment type="similarity">
    <text evidence="7">Belongs to the RnpA family.</text>
</comment>
<keyword evidence="10" id="KW-1185">Reference proteome</keyword>
<accession>A0ABR9DQH4</accession>
<name>A0ABR9DQH4_9MICO</name>
<evidence type="ECO:0000256" key="8">
    <source>
        <dbReference type="NCBIfam" id="TIGR00188"/>
    </source>
</evidence>
<dbReference type="RefSeq" id="WP_192279372.1">
    <property type="nucleotide sequence ID" value="NZ_JACZDF010000003.1"/>
</dbReference>
<reference evidence="9 10" key="1">
    <citation type="submission" date="2020-09" db="EMBL/GenBank/DDBJ databases">
        <title>Flavimobilis rhizosphaerae sp. nov., isolated from rhizosphere soil of Spartina alterniflora.</title>
        <authorList>
            <person name="Hanqin C."/>
        </authorList>
    </citation>
    <scope>NUCLEOTIDE SEQUENCE [LARGE SCALE GENOMIC DNA]</scope>
    <source>
        <strain evidence="9 10">GY 10621</strain>
    </source>
</reference>
<evidence type="ECO:0000313" key="10">
    <source>
        <dbReference type="Proteomes" id="UP000642107"/>
    </source>
</evidence>
<dbReference type="Pfam" id="PF00825">
    <property type="entry name" value="Ribonuclease_P"/>
    <property type="match status" value="1"/>
</dbReference>
<dbReference type="PANTHER" id="PTHR33992:SF1">
    <property type="entry name" value="RIBONUCLEASE P PROTEIN COMPONENT"/>
    <property type="match status" value="1"/>
</dbReference>
<dbReference type="EMBL" id="JACZDF010000003">
    <property type="protein sequence ID" value="MBD9699380.1"/>
    <property type="molecule type" value="Genomic_DNA"/>
</dbReference>
<dbReference type="EC" id="3.1.26.5" evidence="7 8"/>
<dbReference type="InterPro" id="IPR014721">
    <property type="entry name" value="Ribsml_uS5_D2-typ_fold_subgr"/>
</dbReference>
<sequence length="119" mass="12967">MLPAAHRLRRSTDFGRTVREGVRAGRSTMVVHHLAPGDGDGPAMVGFVVSKAVGNAVTRNLVKRRMRALMAQQTEQLPEGTVTVVRALPASARSTYTVLERDLHRCLSRLALQGPETQP</sequence>
<dbReference type="Gene3D" id="3.30.230.10">
    <property type="match status" value="1"/>
</dbReference>
<dbReference type="PANTHER" id="PTHR33992">
    <property type="entry name" value="RIBONUCLEASE P PROTEIN COMPONENT"/>
    <property type="match status" value="1"/>
</dbReference>